<dbReference type="SMART" id="SM00869">
    <property type="entry name" value="Autotransporter"/>
    <property type="match status" value="1"/>
</dbReference>
<dbReference type="InterPro" id="IPR036709">
    <property type="entry name" value="Autotransporte_beta_dom_sf"/>
</dbReference>
<proteinExistence type="predicted"/>
<evidence type="ECO:0000259" key="3">
    <source>
        <dbReference type="PROSITE" id="PS51208"/>
    </source>
</evidence>
<evidence type="ECO:0000313" key="4">
    <source>
        <dbReference type="EMBL" id="SSW64624.1"/>
    </source>
</evidence>
<dbReference type="PROSITE" id="PS51208">
    <property type="entry name" value="AUTOTRANSPORTER"/>
    <property type="match status" value="1"/>
</dbReference>
<dbReference type="Proteomes" id="UP000289184">
    <property type="component" value="Unassembled WGS sequence"/>
</dbReference>
<feature type="compositionally biased region" description="Low complexity" evidence="1">
    <location>
        <begin position="30"/>
        <end position="50"/>
    </location>
</feature>
<dbReference type="InterPro" id="IPR005546">
    <property type="entry name" value="Autotransporte_beta"/>
</dbReference>
<feature type="signal peptide" evidence="2">
    <location>
        <begin position="1"/>
        <end position="20"/>
    </location>
</feature>
<evidence type="ECO:0000256" key="1">
    <source>
        <dbReference type="SAM" id="MobiDB-lite"/>
    </source>
</evidence>
<feature type="region of interest" description="Disordered" evidence="1">
    <location>
        <begin position="250"/>
        <end position="269"/>
    </location>
</feature>
<feature type="compositionally biased region" description="Polar residues" evidence="1">
    <location>
        <begin position="51"/>
        <end position="84"/>
    </location>
</feature>
<keyword evidence="2" id="KW-0732">Signal</keyword>
<evidence type="ECO:0000256" key="2">
    <source>
        <dbReference type="SAM" id="SignalP"/>
    </source>
</evidence>
<feature type="domain" description="Autotransporter" evidence="3">
    <location>
        <begin position="1718"/>
        <end position="1996"/>
    </location>
</feature>
<feature type="region of interest" description="Disordered" evidence="1">
    <location>
        <begin position="30"/>
        <end position="110"/>
    </location>
</feature>
<name>A0A446C9W9_9BURK</name>
<evidence type="ECO:0000313" key="5">
    <source>
        <dbReference type="Proteomes" id="UP000289184"/>
    </source>
</evidence>
<gene>
    <name evidence="4" type="ORF">AGI3411_01724</name>
</gene>
<dbReference type="RefSeq" id="WP_129526958.1">
    <property type="nucleotide sequence ID" value="NZ_UFQB01000005.1"/>
</dbReference>
<accession>A0A446C9W9</accession>
<sequence length="1996" mass="189956">MKRTLSPLLLSLAVSAPAHAGDAVYNYTDGSRSSTAGGSETGSSGTQNTGDSGQTAGSVTVGLTGSSTGVDITTSNAPGVQANSTGGTGANGVPGVGDTGPGGGNGGAGGDVSVTGIGNVGVTVTGDNAIGVQATSTGGQGGFAGSEGDGPGYFGGYGGYGGNVTVDFSQGSGLISTAGANAFGVQASSVAGSTGTNGTNYVVIDFKDLSNGRHGGNSGTVNVTMGSDMAITTSGTNAIGIVARGVSGNGGDGTSSAGPISTGKGGTGGNGGVTENVSVNNLGTISTAGTGAIGIFAQSITGSGGAGGNSQDVGGSHAGAAGNGGAAGGVSIGNAGEIKTSGLYAPGVLAQSVSGAGGIGGSASGLFDAKGGAGGNTPDGGTITITNTGSIITYNANSQGIVAQSLGGGGGMGGDAGGMINIDGGTGGAGGDGGSVNLSNLAGTISTSNQLSQGAVAQSIGGGGGMGGVATGAGAIGASTVGGNGGIAGAGGSANISTSGLTLSAGGTASTGLLAQSIGGGGGAGGGAYSTSAGPILDIAVAVGGTANSGGNGGTATVTVQDSSISTGKSGQNLQITRNGQVTTVNLPAVDSHGIVAQSVGGGGGNGGAGSAASYAIAIPNGSEDPGAKITFSGAFSTGGSGGSGGSGGHATATISDGSTVKTAGDGSIGVIVHSIGGGGGNGGDSSAMAGTIGYGIPIPFLSTKITPSTNAINVSHSVGGSGGSGGNGGTTTFTLGDTSSQSTSGVTTTGDLAIGALVQSIGGGGGNGGIGNAAVNSWSTSQNADFSIGVGGKGGHGGDGGSANATVNANGVITTHGHGAEGLLAQSIGGGGGVGSGSAVNVTGLDTWATAVGNIPVGSEIDQDGNKIAVGMNVKRTINMAAQGGFGGHSNTVTVTHNGTVATSGIDAAGIVAQSIGGGGGSAGSAGADASTGVLPGVPGTSTAQDLVADGVTVTVPVNITSTINMGTTTWSTGSAGAVKVSSTGGNITTLGDYSTGVIAQSLGGGGGRARVVTVGAETGGALDSASQLSVKTDLNLGSLFVGLGDMLPTLGHGNDVQAVLNGATISTGQQSANGPTSSTPNRGLHAYGILAQSIGGGGGLAIDGSADPNGSATLGLNYSWKGGLSAPSLADGAGGTVTLHIGQGTNSTSIQTYGDGAHGAVLQSIGGGGGVANFGSSALNVPDGSNRKITVRLGATIAGPSTLGSDTVQVTYDQGAALKIATSGNGAFGILAQSISGGGGLVGVSQGVALDYSLIGTQNESGDQYSAQGDAGAISIALPADTVIKAVGTGAHGILAQSIGGGGGVVTSYQYGQTPKLVDSPFFGSTETFGNAGAVTVSTNGQISVSGAGAYGVVAQSIAGSGGLFTSDGNVSLGQDPAGSGWGASGGVAVNVQGSIAASGENGIGVLAQSRGTGKIEVNVGGASPGTVSGGSGDQGVGILVVGGNSGNKVTIGQNSWVWASSGSAIKTVGTYGTQKVDVDNQGQIYGNTWLQGGSISGNFQNPNGTPPGAQSGTLTNAGSLVAMPGKVSYVDGHLIQTAAGRIVPHLDYSNDISGQYVVTGSATLAGTIEPALASAMPNKYLPVFTTEGPTTGTLHTPDSPLFAYTTRQTGNRRDVAITGTHFNAPALGLNKHKGGVAHTLENVFASSNAALGPFFAGLDAAARSSLADYRDAIGELSPRSTMTLLSRVAADASRIADASMSCPEFASGSGQADAILVEGECGYVTVRGNTTSLSGDSDRGSSRLKSFALQGGGQREVGAGLLLGGSLAYQADSFSSHDGVSADGNSVQGAITLKKNLGAWQVSGALFGNYGEFDTKRHIGAPGFSATAKGEAPMYSLGVRGRIAYTTGTEQLYLRPSVNLDLVHAHSNSFNEKGAGDLGLKIASSSYNTAILTPEIEVGGRIDLKGGSVLRTFALAGVSLRSNDEWEGRASFIGGERSPSFGMQAPLDRAALRLGAGAQLYANKQVDFQIRYDAELGSEAKSHNIAAKFAYRF</sequence>
<organism evidence="4 5">
    <name type="scientific">Achromobacter agilis</name>
    <dbReference type="NCBI Taxonomy" id="1353888"/>
    <lineage>
        <taxon>Bacteria</taxon>
        <taxon>Pseudomonadati</taxon>
        <taxon>Pseudomonadota</taxon>
        <taxon>Betaproteobacteria</taxon>
        <taxon>Burkholderiales</taxon>
        <taxon>Alcaligenaceae</taxon>
        <taxon>Achromobacter</taxon>
    </lineage>
</organism>
<feature type="chain" id="PRO_5019143383" description="Autotransporter domain-containing protein" evidence="2">
    <location>
        <begin position="21"/>
        <end position="1996"/>
    </location>
</feature>
<protein>
    <recommendedName>
        <fullName evidence="3">Autotransporter domain-containing protein</fullName>
    </recommendedName>
</protein>
<dbReference type="OrthoDB" id="8644697at2"/>
<keyword evidence="5" id="KW-1185">Reference proteome</keyword>
<dbReference type="EMBL" id="UFQB01000005">
    <property type="protein sequence ID" value="SSW64624.1"/>
    <property type="molecule type" value="Genomic_DNA"/>
</dbReference>
<reference evidence="4 5" key="1">
    <citation type="submission" date="2018-07" db="EMBL/GenBank/DDBJ databases">
        <authorList>
            <person name="Peeters C."/>
        </authorList>
    </citation>
    <scope>NUCLEOTIDE SEQUENCE [LARGE SCALE GENOMIC DNA]</scope>
    <source>
        <strain evidence="4 5">LMG 3411</strain>
    </source>
</reference>
<dbReference type="SUPFAM" id="SSF103515">
    <property type="entry name" value="Autotransporter"/>
    <property type="match status" value="1"/>
</dbReference>
<feature type="compositionally biased region" description="Gly residues" evidence="1">
    <location>
        <begin position="86"/>
        <end position="110"/>
    </location>
</feature>